<reference evidence="2" key="1">
    <citation type="submission" date="2015-07" db="EMBL/GenBank/DDBJ databases">
        <title>Adaptation to a free-living lifestyle via gene acquisitions in the diplomonad Trepomonas sp. PC1.</title>
        <authorList>
            <person name="Xu F."/>
            <person name="Jerlstrom-Hultqvist J."/>
            <person name="Kolisko M."/>
            <person name="Simpson A.G.B."/>
            <person name="Roger A.J."/>
            <person name="Svard S.G."/>
            <person name="Andersson J.O."/>
        </authorList>
    </citation>
    <scope>NUCLEOTIDE SEQUENCE</scope>
    <source>
        <strain evidence="2">PC1</strain>
    </source>
</reference>
<dbReference type="GO" id="GO:0060294">
    <property type="term" value="P:cilium movement involved in cell motility"/>
    <property type="evidence" value="ECO:0007669"/>
    <property type="project" value="TreeGrafter"/>
</dbReference>
<accession>A0A146KLD1</accession>
<dbReference type="AlphaFoldDB" id="A0A146KLD1"/>
<organism evidence="2">
    <name type="scientific">Trepomonas sp. PC1</name>
    <dbReference type="NCBI Taxonomy" id="1076344"/>
    <lineage>
        <taxon>Eukaryota</taxon>
        <taxon>Metamonada</taxon>
        <taxon>Diplomonadida</taxon>
        <taxon>Hexamitidae</taxon>
        <taxon>Hexamitinae</taxon>
        <taxon>Trepomonas</taxon>
    </lineage>
</organism>
<dbReference type="GO" id="GO:0008569">
    <property type="term" value="F:minus-end-directed microtubule motor activity"/>
    <property type="evidence" value="ECO:0007669"/>
    <property type="project" value="TreeGrafter"/>
</dbReference>
<dbReference type="GO" id="GO:0051959">
    <property type="term" value="F:dynein light intermediate chain binding"/>
    <property type="evidence" value="ECO:0007669"/>
    <property type="project" value="InterPro"/>
</dbReference>
<feature type="non-terminal residue" evidence="2">
    <location>
        <position position="102"/>
    </location>
</feature>
<dbReference type="Pfam" id="PF12774">
    <property type="entry name" value="AAA_6"/>
    <property type="match status" value="1"/>
</dbReference>
<protein>
    <submittedName>
        <fullName evidence="2">Dynein heavy chain</fullName>
    </submittedName>
</protein>
<dbReference type="GO" id="GO:0060271">
    <property type="term" value="P:cilium assembly"/>
    <property type="evidence" value="ECO:0007669"/>
    <property type="project" value="TreeGrafter"/>
</dbReference>
<dbReference type="GO" id="GO:0045505">
    <property type="term" value="F:dynein intermediate chain binding"/>
    <property type="evidence" value="ECO:0007669"/>
    <property type="project" value="InterPro"/>
</dbReference>
<dbReference type="PANTHER" id="PTHR10676">
    <property type="entry name" value="DYNEIN HEAVY CHAIN FAMILY PROTEIN"/>
    <property type="match status" value="1"/>
</dbReference>
<evidence type="ECO:0000313" key="2">
    <source>
        <dbReference type="EMBL" id="JAP96345.1"/>
    </source>
</evidence>
<proteinExistence type="predicted"/>
<evidence type="ECO:0000259" key="1">
    <source>
        <dbReference type="Pfam" id="PF12774"/>
    </source>
</evidence>
<dbReference type="InterPro" id="IPR035699">
    <property type="entry name" value="AAA_6"/>
</dbReference>
<gene>
    <name evidence="2" type="ORF">TPC1_10347</name>
</gene>
<feature type="non-terminal residue" evidence="2">
    <location>
        <position position="1"/>
    </location>
</feature>
<dbReference type="Gene3D" id="3.40.50.300">
    <property type="entry name" value="P-loop containing nucleotide triphosphate hydrolases"/>
    <property type="match status" value="1"/>
</dbReference>
<sequence>HTPLTTRCFSTLISALNTFNSSNPQGPAGTGKTESVKAFSCKLARPCIVFNCDSAIDRDDLGRILIGIVLSGSVGCFDEVNRLSPAVLSAVSTDIENIQKAI</sequence>
<dbReference type="InterPro" id="IPR027417">
    <property type="entry name" value="P-loop_NTPase"/>
</dbReference>
<dbReference type="GO" id="GO:0035721">
    <property type="term" value="P:intraciliary retrograde transport"/>
    <property type="evidence" value="ECO:0007669"/>
    <property type="project" value="TreeGrafter"/>
</dbReference>
<dbReference type="SUPFAM" id="SSF52540">
    <property type="entry name" value="P-loop containing nucleoside triphosphate hydrolases"/>
    <property type="match status" value="1"/>
</dbReference>
<dbReference type="GO" id="GO:0005524">
    <property type="term" value="F:ATP binding"/>
    <property type="evidence" value="ECO:0007669"/>
    <property type="project" value="InterPro"/>
</dbReference>
<dbReference type="GO" id="GO:0005930">
    <property type="term" value="C:axoneme"/>
    <property type="evidence" value="ECO:0007669"/>
    <property type="project" value="TreeGrafter"/>
</dbReference>
<name>A0A146KLD1_9EUKA</name>
<dbReference type="InterPro" id="IPR026983">
    <property type="entry name" value="DHC"/>
</dbReference>
<dbReference type="GO" id="GO:0005868">
    <property type="term" value="C:cytoplasmic dynein complex"/>
    <property type="evidence" value="ECO:0007669"/>
    <property type="project" value="TreeGrafter"/>
</dbReference>
<dbReference type="GO" id="GO:0097729">
    <property type="term" value="C:9+2 motile cilium"/>
    <property type="evidence" value="ECO:0007669"/>
    <property type="project" value="TreeGrafter"/>
</dbReference>
<feature type="domain" description="Dynein heavy chain hydrolytic ATP-binding dynein motor region" evidence="1">
    <location>
        <begin position="1"/>
        <end position="102"/>
    </location>
</feature>
<dbReference type="PANTHER" id="PTHR10676:SF352">
    <property type="entry name" value="CYTOPLASMIC DYNEIN 2 HEAVY CHAIN 1"/>
    <property type="match status" value="1"/>
</dbReference>
<dbReference type="EMBL" id="GDID01000261">
    <property type="protein sequence ID" value="JAP96345.1"/>
    <property type="molecule type" value="Transcribed_RNA"/>
</dbReference>